<name>A0A8T2NUC1_9TELE</name>
<dbReference type="Pfam" id="PF04227">
    <property type="entry name" value="Indigoidine_A"/>
    <property type="match status" value="1"/>
</dbReference>
<evidence type="ECO:0000256" key="3">
    <source>
        <dbReference type="ARBA" id="ARBA00023211"/>
    </source>
</evidence>
<dbReference type="GO" id="GO:0004730">
    <property type="term" value="F:pseudouridylate synthase activity"/>
    <property type="evidence" value="ECO:0007669"/>
    <property type="project" value="InterPro"/>
</dbReference>
<sequence>MSTGQRLFLLQTDDKHLGRLNSMMLGKVSTFLQRCGIPTFHRCRMHALAENKPVVALESTIITHGMPYPQNLSTAQEVEAIVRAHGVTPATVGVLQGRVHVGLTQEQLHFLSRSEASLKVSRRDLPYAISKGLSGGTTVSGTMIAAHRAGIPVFVTGGIGGVHRDGESSMDVSADLTELGRTPIAVVSAGVKSILDIGRTLEFLETQGVCVATFGNSRDFPAFFSPKSGFTSPYNVADAEEAAKLIASTLSLGLQNGLLLAVPIPEEHAAVGQLIQEAIQTAVAEA</sequence>
<evidence type="ECO:0000313" key="6">
    <source>
        <dbReference type="EMBL" id="KAG9339947.1"/>
    </source>
</evidence>
<organism evidence="6 7">
    <name type="scientific">Albula glossodonta</name>
    <name type="common">roundjaw bonefish</name>
    <dbReference type="NCBI Taxonomy" id="121402"/>
    <lineage>
        <taxon>Eukaryota</taxon>
        <taxon>Metazoa</taxon>
        <taxon>Chordata</taxon>
        <taxon>Craniata</taxon>
        <taxon>Vertebrata</taxon>
        <taxon>Euteleostomi</taxon>
        <taxon>Actinopterygii</taxon>
        <taxon>Neopterygii</taxon>
        <taxon>Teleostei</taxon>
        <taxon>Albuliformes</taxon>
        <taxon>Albulidae</taxon>
        <taxon>Albula</taxon>
    </lineage>
</organism>
<keyword evidence="3" id="KW-0464">Manganese</keyword>
<dbReference type="PANTHER" id="PTHR42909:SF1">
    <property type="entry name" value="CARBOHYDRATE KINASE PFKB DOMAIN-CONTAINING PROTEIN"/>
    <property type="match status" value="1"/>
</dbReference>
<dbReference type="SUPFAM" id="SSF110581">
    <property type="entry name" value="Indigoidine synthase A-like"/>
    <property type="match status" value="1"/>
</dbReference>
<evidence type="ECO:0000256" key="1">
    <source>
        <dbReference type="ARBA" id="ARBA00022723"/>
    </source>
</evidence>
<reference evidence="6" key="1">
    <citation type="thesis" date="2021" institute="BYU ScholarsArchive" country="Provo, UT, USA">
        <title>Applications of and Algorithms for Genome Assembly and Genomic Analyses with an Emphasis on Marine Teleosts.</title>
        <authorList>
            <person name="Pickett B.D."/>
        </authorList>
    </citation>
    <scope>NUCLEOTIDE SEQUENCE</scope>
    <source>
        <strain evidence="6">HI-2016</strain>
    </source>
</reference>
<dbReference type="AlphaFoldDB" id="A0A8T2NUC1"/>
<dbReference type="PANTHER" id="PTHR42909">
    <property type="entry name" value="ZGC:136858"/>
    <property type="match status" value="1"/>
</dbReference>
<keyword evidence="2" id="KW-0378">Hydrolase</keyword>
<keyword evidence="7" id="KW-1185">Reference proteome</keyword>
<gene>
    <name evidence="6" type="ORF">JZ751_022262</name>
</gene>
<comment type="caution">
    <text evidence="6">The sequence shown here is derived from an EMBL/GenBank/DDBJ whole genome shotgun (WGS) entry which is preliminary data.</text>
</comment>
<evidence type="ECO:0000256" key="5">
    <source>
        <dbReference type="ARBA" id="ARBA00023295"/>
    </source>
</evidence>
<dbReference type="GO" id="GO:0016798">
    <property type="term" value="F:hydrolase activity, acting on glycosyl bonds"/>
    <property type="evidence" value="ECO:0007669"/>
    <property type="project" value="UniProtKB-KW"/>
</dbReference>
<dbReference type="GO" id="GO:0005737">
    <property type="term" value="C:cytoplasm"/>
    <property type="evidence" value="ECO:0007669"/>
    <property type="project" value="TreeGrafter"/>
</dbReference>
<dbReference type="InterPro" id="IPR007342">
    <property type="entry name" value="PsuG"/>
</dbReference>
<feature type="non-terminal residue" evidence="6">
    <location>
        <position position="286"/>
    </location>
</feature>
<dbReference type="Gene3D" id="3.40.1790.10">
    <property type="entry name" value="Indigoidine synthase domain"/>
    <property type="match status" value="1"/>
</dbReference>
<protein>
    <recommendedName>
        <fullName evidence="8">Pseudouridine-5'-phosphate glycosidase</fullName>
    </recommendedName>
</protein>
<evidence type="ECO:0000256" key="4">
    <source>
        <dbReference type="ARBA" id="ARBA00023239"/>
    </source>
</evidence>
<proteinExistence type="predicted"/>
<keyword evidence="4" id="KW-0456">Lyase</keyword>
<accession>A0A8T2NUC1</accession>
<dbReference type="InterPro" id="IPR022830">
    <property type="entry name" value="Indigdn_synthA-like"/>
</dbReference>
<dbReference type="OrthoDB" id="198885at2759"/>
<dbReference type="EMBL" id="JAFBMS010000048">
    <property type="protein sequence ID" value="KAG9339947.1"/>
    <property type="molecule type" value="Genomic_DNA"/>
</dbReference>
<keyword evidence="5" id="KW-0326">Glycosidase</keyword>
<evidence type="ECO:0000313" key="7">
    <source>
        <dbReference type="Proteomes" id="UP000824540"/>
    </source>
</evidence>
<evidence type="ECO:0008006" key="8">
    <source>
        <dbReference type="Google" id="ProtNLM"/>
    </source>
</evidence>
<keyword evidence="1" id="KW-0479">Metal-binding</keyword>
<dbReference type="Proteomes" id="UP000824540">
    <property type="component" value="Unassembled WGS sequence"/>
</dbReference>
<dbReference type="GO" id="GO:0046872">
    <property type="term" value="F:metal ion binding"/>
    <property type="evidence" value="ECO:0007669"/>
    <property type="project" value="UniProtKB-KW"/>
</dbReference>
<evidence type="ECO:0000256" key="2">
    <source>
        <dbReference type="ARBA" id="ARBA00022801"/>
    </source>
</evidence>